<keyword evidence="1" id="KW-0812">Transmembrane</keyword>
<dbReference type="PANTHER" id="PTHR36007">
    <property type="entry name" value="TRANSPORT PROTEIN-RELATED"/>
    <property type="match status" value="1"/>
</dbReference>
<gene>
    <name evidence="2" type="ORF">OMES3154_00694</name>
</gene>
<accession>A0A6I8M693</accession>
<name>A0A6I8M693_9FUSO</name>
<dbReference type="RefSeq" id="WP_156683407.1">
    <property type="nucleotide sequence ID" value="NZ_CABWIB010000001.1"/>
</dbReference>
<dbReference type="PANTHER" id="PTHR36007:SF2">
    <property type="entry name" value="TRANSPORT PROTEIN-RELATED"/>
    <property type="match status" value="1"/>
</dbReference>
<keyword evidence="3" id="KW-1185">Reference proteome</keyword>
<organism evidence="2 3">
    <name type="scientific">Oceanivirga miroungae</name>
    <dbReference type="NCBI Taxonomy" id="1130046"/>
    <lineage>
        <taxon>Bacteria</taxon>
        <taxon>Fusobacteriati</taxon>
        <taxon>Fusobacteriota</taxon>
        <taxon>Fusobacteriia</taxon>
        <taxon>Fusobacteriales</taxon>
        <taxon>Leptotrichiaceae</taxon>
        <taxon>Oceanivirga</taxon>
    </lineage>
</organism>
<dbReference type="AlphaFoldDB" id="A0A6I8M693"/>
<sequence length="147" mass="16227">MIYLHLFIISMLPLIELRGAIIYAAVYKLNIFLSIAICVLGNIIVIPIIYIFAMKTIDLLAKIKYTKKIADFILHKGHKAALKLKAKKSSYIALLLFVGIPLPGTGVWTGTLASILLGLDPKKSFVAMLFGCILASIIMYLSLYVVI</sequence>
<evidence type="ECO:0000313" key="2">
    <source>
        <dbReference type="EMBL" id="VWL85409.1"/>
    </source>
</evidence>
<feature type="transmembrane region" description="Helical" evidence="1">
    <location>
        <begin position="91"/>
        <end position="119"/>
    </location>
</feature>
<evidence type="ECO:0000313" key="3">
    <source>
        <dbReference type="Proteomes" id="UP000419017"/>
    </source>
</evidence>
<dbReference type="Proteomes" id="UP000419017">
    <property type="component" value="Unassembled WGS sequence"/>
</dbReference>
<feature type="transmembrane region" description="Helical" evidence="1">
    <location>
        <begin position="29"/>
        <end position="53"/>
    </location>
</feature>
<proteinExistence type="predicted"/>
<dbReference type="Pfam" id="PF06695">
    <property type="entry name" value="Sm_multidrug_ex"/>
    <property type="match status" value="1"/>
</dbReference>
<protein>
    <submittedName>
        <fullName evidence="2">Small multi-drug export</fullName>
    </submittedName>
</protein>
<dbReference type="EMBL" id="CABWIB010000001">
    <property type="protein sequence ID" value="VWL85409.1"/>
    <property type="molecule type" value="Genomic_DNA"/>
</dbReference>
<dbReference type="InterPro" id="IPR009577">
    <property type="entry name" value="Sm_multidrug_ex"/>
</dbReference>
<evidence type="ECO:0000256" key="1">
    <source>
        <dbReference type="SAM" id="Phobius"/>
    </source>
</evidence>
<reference evidence="2 3" key="1">
    <citation type="submission" date="2019-10" db="EMBL/GenBank/DDBJ databases">
        <authorList>
            <person name="Blom J."/>
        </authorList>
    </citation>
    <scope>NUCLEOTIDE SEQUENCE [LARGE SCALE GENOMIC DNA]</scope>
    <source>
        <strain evidence="2 3">ES3154-GLU</strain>
    </source>
</reference>
<feature type="transmembrane region" description="Helical" evidence="1">
    <location>
        <begin position="125"/>
        <end position="146"/>
    </location>
</feature>
<keyword evidence="1" id="KW-1133">Transmembrane helix</keyword>
<keyword evidence="1" id="KW-0472">Membrane</keyword>